<dbReference type="InterPro" id="IPR001789">
    <property type="entry name" value="Sig_transdc_resp-reg_receiver"/>
</dbReference>
<gene>
    <name evidence="8" type="ORF">H8706_01375</name>
</gene>
<dbReference type="Proteomes" id="UP000647416">
    <property type="component" value="Unassembled WGS sequence"/>
</dbReference>
<dbReference type="PANTHER" id="PTHR43214:SF37">
    <property type="entry name" value="TRANSCRIPTIONAL REGULATORY PROTEIN YDFI"/>
    <property type="match status" value="1"/>
</dbReference>
<feature type="modified residue" description="4-aspartylphosphate" evidence="6">
    <location>
        <position position="56"/>
    </location>
</feature>
<evidence type="ECO:0000256" key="4">
    <source>
        <dbReference type="ARBA" id="ARBA00023163"/>
    </source>
</evidence>
<keyword evidence="9" id="KW-1185">Reference proteome</keyword>
<keyword evidence="4" id="KW-0804">Transcription</keyword>
<comment type="caution">
    <text evidence="8">The sequence shown here is derived from an EMBL/GenBank/DDBJ whole genome shotgun (WGS) entry which is preliminary data.</text>
</comment>
<organism evidence="8 9">
    <name type="scientific">Qingrenia yutianensis</name>
    <dbReference type="NCBI Taxonomy" id="2763676"/>
    <lineage>
        <taxon>Bacteria</taxon>
        <taxon>Bacillati</taxon>
        <taxon>Bacillota</taxon>
        <taxon>Clostridia</taxon>
        <taxon>Eubacteriales</taxon>
        <taxon>Oscillospiraceae</taxon>
        <taxon>Qingrenia</taxon>
    </lineage>
</organism>
<evidence type="ECO:0000313" key="8">
    <source>
        <dbReference type="EMBL" id="MBC8595520.1"/>
    </source>
</evidence>
<comment type="function">
    <text evidence="5">May play the central regulatory role in sporulation. It may be an element of the effector pathway responsible for the activation of sporulation genes in response to nutritional stress. Spo0A may act in concert with spo0H (a sigma factor) to control the expression of some genes that are critical to the sporulation process.</text>
</comment>
<dbReference type="RefSeq" id="WP_262431200.1">
    <property type="nucleotide sequence ID" value="NZ_JACRTE010000001.1"/>
</dbReference>
<keyword evidence="2" id="KW-0805">Transcription regulation</keyword>
<keyword evidence="3" id="KW-0238">DNA-binding</keyword>
<evidence type="ECO:0000256" key="2">
    <source>
        <dbReference type="ARBA" id="ARBA00023015"/>
    </source>
</evidence>
<dbReference type="GO" id="GO:0006355">
    <property type="term" value="P:regulation of DNA-templated transcription"/>
    <property type="evidence" value="ECO:0007669"/>
    <property type="project" value="InterPro"/>
</dbReference>
<accession>A0A926F7R1</accession>
<reference evidence="8" key="1">
    <citation type="submission" date="2020-08" db="EMBL/GenBank/DDBJ databases">
        <title>Genome public.</title>
        <authorList>
            <person name="Liu C."/>
            <person name="Sun Q."/>
        </authorList>
    </citation>
    <scope>NUCLEOTIDE SEQUENCE</scope>
    <source>
        <strain evidence="8">NSJ-50</strain>
    </source>
</reference>
<dbReference type="AlphaFoldDB" id="A0A926F7R1"/>
<evidence type="ECO:0000256" key="5">
    <source>
        <dbReference type="ARBA" id="ARBA00024867"/>
    </source>
</evidence>
<sequence length="227" mass="25680">MDKIRIMIVDDMEEIRNYLCYTLKNEHNIEVVASASSGKEAYDIAVKKKPDVILMDIQMESDTSGIAAGKKILNVLPSTKLIALTMYVDSEKITDAYMVGFVDFIAKNYSIVEIITAIQNAISPNALSNDVEKIIINEMIKLKIQQKQFIACMQIISACSKSEFGLLQHLCEGMKYKDIAKQRCVEEVTVRSMVTRISNKLSNMSIKKIVSLLQKCNFFETFNNLKQ</sequence>
<dbReference type="SMART" id="SM00448">
    <property type="entry name" value="REC"/>
    <property type="match status" value="1"/>
</dbReference>
<evidence type="ECO:0000313" key="9">
    <source>
        <dbReference type="Proteomes" id="UP000647416"/>
    </source>
</evidence>
<evidence type="ECO:0000256" key="6">
    <source>
        <dbReference type="PROSITE-ProRule" id="PRU00169"/>
    </source>
</evidence>
<dbReference type="CDD" id="cd17535">
    <property type="entry name" value="REC_NarL-like"/>
    <property type="match status" value="1"/>
</dbReference>
<dbReference type="GO" id="GO:0000160">
    <property type="term" value="P:phosphorelay signal transduction system"/>
    <property type="evidence" value="ECO:0007669"/>
    <property type="project" value="InterPro"/>
</dbReference>
<name>A0A926F7R1_9FIRM</name>
<protein>
    <recommendedName>
        <fullName evidence="1">Stage 0 sporulation protein A homolog</fullName>
    </recommendedName>
</protein>
<evidence type="ECO:0000259" key="7">
    <source>
        <dbReference type="PROSITE" id="PS50110"/>
    </source>
</evidence>
<dbReference type="InterPro" id="IPR039420">
    <property type="entry name" value="WalR-like"/>
</dbReference>
<feature type="domain" description="Response regulatory" evidence="7">
    <location>
        <begin position="5"/>
        <end position="122"/>
    </location>
</feature>
<dbReference type="Gene3D" id="3.40.50.2300">
    <property type="match status" value="1"/>
</dbReference>
<dbReference type="InterPro" id="IPR058245">
    <property type="entry name" value="NreC/VraR/RcsB-like_REC"/>
</dbReference>
<dbReference type="Pfam" id="PF00072">
    <property type="entry name" value="Response_reg"/>
    <property type="match status" value="1"/>
</dbReference>
<keyword evidence="6" id="KW-0597">Phosphoprotein</keyword>
<dbReference type="InterPro" id="IPR011006">
    <property type="entry name" value="CheY-like_superfamily"/>
</dbReference>
<dbReference type="PANTHER" id="PTHR43214">
    <property type="entry name" value="TWO-COMPONENT RESPONSE REGULATOR"/>
    <property type="match status" value="1"/>
</dbReference>
<dbReference type="EMBL" id="JACRTE010000001">
    <property type="protein sequence ID" value="MBC8595520.1"/>
    <property type="molecule type" value="Genomic_DNA"/>
</dbReference>
<dbReference type="PROSITE" id="PS50110">
    <property type="entry name" value="RESPONSE_REGULATORY"/>
    <property type="match status" value="1"/>
</dbReference>
<dbReference type="SUPFAM" id="SSF46894">
    <property type="entry name" value="C-terminal effector domain of the bipartite response regulators"/>
    <property type="match status" value="1"/>
</dbReference>
<dbReference type="SUPFAM" id="SSF52172">
    <property type="entry name" value="CheY-like"/>
    <property type="match status" value="1"/>
</dbReference>
<proteinExistence type="predicted"/>
<evidence type="ECO:0000256" key="1">
    <source>
        <dbReference type="ARBA" id="ARBA00018672"/>
    </source>
</evidence>
<dbReference type="InterPro" id="IPR016032">
    <property type="entry name" value="Sig_transdc_resp-reg_C-effctor"/>
</dbReference>
<dbReference type="GO" id="GO:0003677">
    <property type="term" value="F:DNA binding"/>
    <property type="evidence" value="ECO:0007669"/>
    <property type="project" value="UniProtKB-KW"/>
</dbReference>
<evidence type="ECO:0000256" key="3">
    <source>
        <dbReference type="ARBA" id="ARBA00023125"/>
    </source>
</evidence>